<proteinExistence type="predicted"/>
<accession>A0A0F7L483</accession>
<keyword evidence="1" id="KW-1133">Transmembrane helix</keyword>
<reference evidence="2" key="2">
    <citation type="submission" date="2015-03" db="EMBL/GenBank/DDBJ databases">
        <authorList>
            <person name="Chow C.-E.T."/>
            <person name="Winget D.M."/>
            <person name="White R.A.III."/>
            <person name="Hallam S.J."/>
            <person name="Suttle C.A."/>
        </authorList>
    </citation>
    <scope>NUCLEOTIDE SEQUENCE</scope>
    <source>
        <strain evidence="2">Anoxic3_6</strain>
    </source>
</reference>
<dbReference type="EMBL" id="KR029581">
    <property type="protein sequence ID" value="AKH46313.1"/>
    <property type="molecule type" value="Genomic_DNA"/>
</dbReference>
<name>A0A0F7L483_9VIRU</name>
<reference evidence="2" key="1">
    <citation type="journal article" date="2015" name="Front. Microbiol.">
        <title>Combining genomic sequencing methods to explore viral diversity and reveal potential virus-host interactions.</title>
        <authorList>
            <person name="Chow C.E."/>
            <person name="Winget D.M."/>
            <person name="White R.A.III."/>
            <person name="Hallam S.J."/>
            <person name="Suttle C.A."/>
        </authorList>
    </citation>
    <scope>NUCLEOTIDE SEQUENCE</scope>
    <source>
        <strain evidence="2">Anoxic3_6</strain>
    </source>
</reference>
<organism evidence="2">
    <name type="scientific">uncultured marine virus</name>
    <dbReference type="NCBI Taxonomy" id="186617"/>
    <lineage>
        <taxon>Viruses</taxon>
        <taxon>environmental samples</taxon>
    </lineage>
</organism>
<keyword evidence="1" id="KW-0812">Transmembrane</keyword>
<feature type="transmembrane region" description="Helical" evidence="1">
    <location>
        <begin position="6"/>
        <end position="25"/>
    </location>
</feature>
<evidence type="ECO:0000313" key="2">
    <source>
        <dbReference type="EMBL" id="AKH46313.1"/>
    </source>
</evidence>
<protein>
    <submittedName>
        <fullName evidence="2">Uncharacterized protein</fullName>
    </submittedName>
</protein>
<sequence length="80" mass="9660">MFARCFFSYCVLFFLFYFSFNYWYLCLNICNRNRCSSIVPSNIINIISTNTYFCIWINFFNCSNYICHYANTSNNVTLLK</sequence>
<keyword evidence="1" id="KW-0472">Membrane</keyword>
<evidence type="ECO:0000256" key="1">
    <source>
        <dbReference type="SAM" id="Phobius"/>
    </source>
</evidence>